<dbReference type="Gene3D" id="3.40.50.1820">
    <property type="entry name" value="alpha/beta hydrolase"/>
    <property type="match status" value="1"/>
</dbReference>
<dbReference type="KEGG" id="sgr:SGR_6365"/>
<name>B1W5N7_STRGG</name>
<dbReference type="Pfam" id="PF00561">
    <property type="entry name" value="Abhydrolase_1"/>
    <property type="match status" value="1"/>
</dbReference>
<dbReference type="Proteomes" id="UP000001685">
    <property type="component" value="Chromosome"/>
</dbReference>
<feature type="domain" description="AB hydrolase-1" evidence="1">
    <location>
        <begin position="344"/>
        <end position="473"/>
    </location>
</feature>
<sequence length="585" mass="63244">MRFRRGTRRAASTTAAQRAADRVFLPIAIGQILASAETLSLKHVFDDDGYLRGVSAQEYPPGSLRHRLGRTLDHPRTPKVLAGVTLAAATGLALGRGNRKLQIAASAVIGACNRLSEIRTPYGRDGADQMTAVITQYRALTALIPDQKVSDDLFLRAVNFQTALSYAVSGISKAFGSSWVQGHALPEILETEAYGRGPAAQILRRYPRFSRAVTVGTIVWEGSFPLIYLLPRKQASYALAAVKSFHVGVAATMELPRFVWGFFGSHGAVGHVLDTRGEPRTFEKAVLGTAGGVALASALIAREKRKVAEQRRLGPKGVMRLDGEIGAVEYVVNHPPGGPDRSRPVVVMECGLGQSLESWEWVAESLALDHTVVRYHRAGYGLTKSRASSGDILEAVLEEVGAKGEIVVVTHSIGSLSAASYVQDPRFAHRIGKLVVVDGTDPELLDADRSDRRRFGNFLQIQVHSLFAAVTGIYLWAPNGVERQAGYTPDTQFSHVQFAFAPRNVINSISEYAKVSTEGALDSLGAVAEVLVISSGEHAEQQQTFAKKIGAGIEVVHGSAHRSVIGYRHHAEKVEGAIRRFIHAK</sequence>
<dbReference type="EMBL" id="AP009493">
    <property type="protein sequence ID" value="BAG23194.1"/>
    <property type="molecule type" value="Genomic_DNA"/>
</dbReference>
<dbReference type="GO" id="GO:0003824">
    <property type="term" value="F:catalytic activity"/>
    <property type="evidence" value="ECO:0007669"/>
    <property type="project" value="UniProtKB-ARBA"/>
</dbReference>
<dbReference type="InterPro" id="IPR000073">
    <property type="entry name" value="AB_hydrolase_1"/>
</dbReference>
<gene>
    <name evidence="2" type="ordered locus">SGR_6365</name>
</gene>
<dbReference type="SUPFAM" id="SSF53474">
    <property type="entry name" value="alpha/beta-Hydrolases"/>
    <property type="match status" value="1"/>
</dbReference>
<reference evidence="3" key="1">
    <citation type="journal article" date="2008" name="J. Bacteriol.">
        <title>Genome sequence of the streptomycin-producing microorganism Streptomyces griseus IFO 13350.</title>
        <authorList>
            <person name="Ohnishi Y."/>
            <person name="Ishikawa J."/>
            <person name="Hara H."/>
            <person name="Suzuki H."/>
            <person name="Ikenoya M."/>
            <person name="Ikeda H."/>
            <person name="Yamashita A."/>
            <person name="Hattori M."/>
            <person name="Horinouchi S."/>
        </authorList>
    </citation>
    <scope>NUCLEOTIDE SEQUENCE [LARGE SCALE GENOMIC DNA]</scope>
    <source>
        <strain evidence="3">JCM 4626 / NBRC 13350</strain>
    </source>
</reference>
<dbReference type="PATRIC" id="fig|455632.4.peg.6523"/>
<dbReference type="InterPro" id="IPR029058">
    <property type="entry name" value="AB_hydrolase_fold"/>
</dbReference>
<dbReference type="HOGENOM" id="CLU_480527_0_0_11"/>
<dbReference type="AlphaFoldDB" id="B1W5N7"/>
<protein>
    <recommendedName>
        <fullName evidence="1">AB hydrolase-1 domain-containing protein</fullName>
    </recommendedName>
</protein>
<evidence type="ECO:0000313" key="3">
    <source>
        <dbReference type="Proteomes" id="UP000001685"/>
    </source>
</evidence>
<dbReference type="eggNOG" id="COG0400">
    <property type="taxonomic scope" value="Bacteria"/>
</dbReference>
<accession>B1W5N7</accession>
<evidence type="ECO:0000313" key="2">
    <source>
        <dbReference type="EMBL" id="BAG23194.1"/>
    </source>
</evidence>
<organism evidence="2 3">
    <name type="scientific">Streptomyces griseus subsp. griseus (strain JCM 4626 / CBS 651.72 / NBRC 13350 / KCC S-0626 / ISP 5235)</name>
    <dbReference type="NCBI Taxonomy" id="455632"/>
    <lineage>
        <taxon>Bacteria</taxon>
        <taxon>Bacillati</taxon>
        <taxon>Actinomycetota</taxon>
        <taxon>Actinomycetes</taxon>
        <taxon>Kitasatosporales</taxon>
        <taxon>Streptomycetaceae</taxon>
        <taxon>Streptomyces</taxon>
    </lineage>
</organism>
<proteinExistence type="predicted"/>
<evidence type="ECO:0000259" key="1">
    <source>
        <dbReference type="Pfam" id="PF00561"/>
    </source>
</evidence>